<dbReference type="CDD" id="cd20175">
    <property type="entry name" value="ThyX"/>
    <property type="match status" value="1"/>
</dbReference>
<dbReference type="EMBL" id="CP000852">
    <property type="protein sequence ID" value="ABW02448.1"/>
    <property type="molecule type" value="Genomic_DNA"/>
</dbReference>
<organism evidence="1 2">
    <name type="scientific">Caldivirga maquilingensis (strain ATCC 700844 / DSM 13496 / JCM 10307 / IC-167)</name>
    <dbReference type="NCBI Taxonomy" id="397948"/>
    <lineage>
        <taxon>Archaea</taxon>
        <taxon>Thermoproteota</taxon>
        <taxon>Thermoprotei</taxon>
        <taxon>Thermoproteales</taxon>
        <taxon>Thermoproteaceae</taxon>
        <taxon>Caldivirga</taxon>
    </lineage>
</organism>
<reference evidence="1 2" key="1">
    <citation type="submission" date="2007-10" db="EMBL/GenBank/DDBJ databases">
        <title>Complete sequence of Caldivirga maquilingensis IC-167.</title>
        <authorList>
            <consortium name="US DOE Joint Genome Institute"/>
            <person name="Copeland A."/>
            <person name="Lucas S."/>
            <person name="Lapidus A."/>
            <person name="Barry K."/>
            <person name="Glavina del Rio T."/>
            <person name="Dalin E."/>
            <person name="Tice H."/>
            <person name="Pitluck S."/>
            <person name="Saunders E."/>
            <person name="Brettin T."/>
            <person name="Bruce D."/>
            <person name="Detter J.C."/>
            <person name="Han C."/>
            <person name="Schmutz J."/>
            <person name="Larimer F."/>
            <person name="Land M."/>
            <person name="Hauser L."/>
            <person name="Kyrpides N."/>
            <person name="Ivanova N."/>
            <person name="Biddle J.F."/>
            <person name="Zhang Z."/>
            <person name="Fitz-Gibbon S.T."/>
            <person name="Lowe T.M."/>
            <person name="Saltikov C."/>
            <person name="House C.H."/>
            <person name="Richardson P."/>
        </authorList>
    </citation>
    <scope>NUCLEOTIDE SEQUENCE [LARGE SCALE GENOMIC DNA]</scope>
    <source>
        <strain evidence="2">ATCC 700844 / DSM 13496 / JCM 10307 / IC-167</strain>
    </source>
</reference>
<protein>
    <submittedName>
        <fullName evidence="1">Thymidylate synthase, flavin-dependent</fullName>
    </submittedName>
</protein>
<dbReference type="PANTHER" id="PTHR34934">
    <property type="entry name" value="FLAVIN-DEPENDENT THYMIDYLATE SYNTHASE"/>
    <property type="match status" value="1"/>
</dbReference>
<dbReference type="GO" id="GO:0006231">
    <property type="term" value="P:dTMP biosynthetic process"/>
    <property type="evidence" value="ECO:0007669"/>
    <property type="project" value="InterPro"/>
</dbReference>
<dbReference type="GO" id="GO:0050660">
    <property type="term" value="F:flavin adenine dinucleotide binding"/>
    <property type="evidence" value="ECO:0007669"/>
    <property type="project" value="InterPro"/>
</dbReference>
<dbReference type="InterPro" id="IPR036098">
    <property type="entry name" value="Thymidylate_synthase_ThyX_sf"/>
</dbReference>
<dbReference type="PROSITE" id="PS51331">
    <property type="entry name" value="THYX"/>
    <property type="match status" value="1"/>
</dbReference>
<proteinExistence type="predicted"/>
<dbReference type="HOGENOM" id="CLU_1136110_0_0_2"/>
<keyword evidence="2" id="KW-1185">Reference proteome</keyword>
<dbReference type="STRING" id="397948.Cmaq_1625"/>
<evidence type="ECO:0000313" key="2">
    <source>
        <dbReference type="Proteomes" id="UP000001137"/>
    </source>
</evidence>
<dbReference type="GeneID" id="5708618"/>
<dbReference type="KEGG" id="cma:Cmaq_1625"/>
<dbReference type="Gene3D" id="3.30.1360.170">
    <property type="match status" value="1"/>
</dbReference>
<sequence>MQLIKPSVQLIRTWGSETDIAEMPNILYRHGNKMALERRINLLLKYGHHNVLEFLGAQWLIECSRACTHELVRHRLASYWQESTRFVDYSRPGNLRFIIPPSLINKLTPILEGLIKTYSELLNSTDIDYARLILPNALAQRIWVSMNMREFLINFLPLRTGLGAYSELRLIAWLMFNSILDKFPITAKWTWDNLPRLHPDYNIGYAKRMVNPNYIEELRKKYGSSDPRYISVYSAFEEWGIQIPNELRRLMSE</sequence>
<evidence type="ECO:0000313" key="1">
    <source>
        <dbReference type="EMBL" id="ABW02448.1"/>
    </source>
</evidence>
<gene>
    <name evidence="1" type="ordered locus">Cmaq_1625</name>
</gene>
<dbReference type="Pfam" id="PF02511">
    <property type="entry name" value="Thy1"/>
    <property type="match status" value="1"/>
</dbReference>
<dbReference type="OrthoDB" id="18918at2157"/>
<dbReference type="GO" id="GO:0070402">
    <property type="term" value="F:NADPH binding"/>
    <property type="evidence" value="ECO:0007669"/>
    <property type="project" value="TreeGrafter"/>
</dbReference>
<dbReference type="RefSeq" id="WP_012186667.1">
    <property type="nucleotide sequence ID" value="NC_009954.1"/>
</dbReference>
<dbReference type="SUPFAM" id="SSF69796">
    <property type="entry name" value="Thymidylate synthase-complementing protein Thy1"/>
    <property type="match status" value="1"/>
</dbReference>
<name>A8M9X7_CALMQ</name>
<dbReference type="InterPro" id="IPR003669">
    <property type="entry name" value="Thymidylate_synthase_ThyX"/>
</dbReference>
<dbReference type="eggNOG" id="arCOG01883">
    <property type="taxonomic scope" value="Archaea"/>
</dbReference>
<accession>A8M9X7</accession>
<dbReference type="AlphaFoldDB" id="A8M9X7"/>
<dbReference type="Proteomes" id="UP000001137">
    <property type="component" value="Chromosome"/>
</dbReference>
<dbReference type="GO" id="GO:0004799">
    <property type="term" value="F:thymidylate synthase activity"/>
    <property type="evidence" value="ECO:0007669"/>
    <property type="project" value="TreeGrafter"/>
</dbReference>
<dbReference type="GO" id="GO:0050797">
    <property type="term" value="F:thymidylate synthase (FAD) activity"/>
    <property type="evidence" value="ECO:0007669"/>
    <property type="project" value="InterPro"/>
</dbReference>
<dbReference type="PANTHER" id="PTHR34934:SF1">
    <property type="entry name" value="FLAVIN-DEPENDENT THYMIDYLATE SYNTHASE"/>
    <property type="match status" value="1"/>
</dbReference>